<keyword evidence="4 14" id="KW-0597">Phosphoprotein</keyword>
<feature type="modified residue" description="4-aspartylphosphate" evidence="14">
    <location>
        <position position="1795"/>
    </location>
</feature>
<evidence type="ECO:0000256" key="8">
    <source>
        <dbReference type="ARBA" id="ARBA00022777"/>
    </source>
</evidence>
<dbReference type="Pfam" id="PF02518">
    <property type="entry name" value="HATPase_c"/>
    <property type="match status" value="1"/>
</dbReference>
<dbReference type="InterPro" id="IPR011009">
    <property type="entry name" value="Kinase-like_dom_sf"/>
</dbReference>
<sequence>MLKLPGYRCEEELAEGRAAQLYRGHRISDGQPVVLKRLMPDFPTSQAMEAFRREYVLTRQAEATGCVIKALELLEVESSLVMVLEDIGGHDLSAILSGQPMEIGAALRLSVALAEALCHLHRLRISHNDLNPRNIIYNQDTGEVRLTDLGIACDLGQMTEPATDRLEGSLAYIAPEQTGRMRQSPDHRADFYALGVTLYEMLAGRKPFLATDPLELVHCHLAVTPPPLEALAPLVPPVLATIVAKLMAKAAAERYQSTYGLLCDVRRCLTEWERQGRIDAFPIATQDVPARLELPSVLFGRDEPLQRLTEAFRRVRRGGVELVLIGGASGVGKSALVTAFRDHSDIHGLFGNGKFDPLQRDTPYMAVRQAVRRLVEHCLAHEPQRIEAVRSELGVSLGLIADLVPELHVWLGPLPPVMELPAGEAQNRFDYVFQRFIQAFCSPATPLILFLDDLQWADAASLRLIGLLLHDPTQHHMLLIGTYRDNEVGPEHPLHGWGELASRHGGGFILVDVQPLRLQEVKQLIETVFPKTVETQALAAVCHRKTLGNPFFLRQLLSALYQERLIEFDGTTGQWVWDLHRIETWDVSDNVVAFMVRILNQLPPTSVHLLQWAACLGNSFMPERLALLADMPLADVHQQLAHPLREGLLLAPRQERAEPACYLFVHDQVRKAAYFHLPDPERQAMHLRIGRYLQQTADDPTASDELFDIVNHLNAAQSLLEDGERCVLATLNLAAARRALAANAYTTALELSRQGLALVGETGWDCDHALTFALYRTQVLCVQLGGDIEQALTLCDMLLSYTQTALTRADIHGLRTELYATHGRFAEALTAAVEGLRLLDEPWPEREEELQQATAADSALIEAYLAKHEVEQLLELPVMTDERAQHVVRLLGLLWGPAINVNLSMSTLAVVRIVTLSIRYGNGDLSPFGYANYGSMLSAFFSNYRLGYRFGKLAVALVEQTGNLSMTCKVHTMFAVTNSPWSSPLEENVRLLRTALQAGLQIGDAIWTSYSAFHILKHLQHSGAPLEYLVTECERVRPILTRIGDPNTLEVFTLLCQAIRLFQGKTDHAGTWNTADFDEAALLASMQRNQHALCLNYYHYNKMQGAYLFGRLDEALLHACEAEATLASTFGWFSIAEHNFYQSLILLALLPEAAQDVQASYQQKIRENQARMAVWAEHCPANFEHKQLLVKAEQARLEGDTVQAMSLYDQAIDSARQHGFRQGTALAEELCARFWLAQDKPRIAQAYLQDAHRDYGHWGATAKVQALEHEFARWLYPQRDDTQATQQWPVTASNAGEVARLDWMSILKSLQTISTELALDQLLGKVMRILLEDAGAQQGMLLLPHEGQWCIQAVCRSDEPAPVVRQAMPVAIGTGDALPILVPPTVIAQVIRTRLPMILDDAAAQGGFVNDPYIRTHRPRSVICLPVMRQEQLIGVLYLENNLLPYAFTPARLQALNILAAQAAISLEHAMLYETLEQRVAERTAELDQARIRAEQAATAKSLFLATMSHEIRTPLNAVIGLSRLTLKTALSSEQQGYVDKILGSGEVLLGVINDILDFSRNESGGMVLEHIRFNLAKVIERAFTICALKAHEKQLELILDLAPEVPQVLQGDPLRLQQVLINLVSNAIKFTDHGHVRLRITAEPAGRGWAYVRFEVEDTGIGIDLEQQQVLFQPFTQVDGSITRRYGGTGLGLAICKQLIELMKGHIGVQSEPGQGSCFTFDLTLPVIESVDEGHGARVATGLRVLVVDDHPHVREVLVRQLTALGIEAVAVDNGAEAVSRLQTGEVFDLVLMDWHMPTCDGLAAVRQFKTSVPTVLLVSPYELEEAKSEAMDVELVGFLEKPVTPAGLQRVLDGLQQEQLPSPSLSLSQEPSWLDLHGIKILLVDDNAINRQVVIGFLQDTGIVIETAEDGQEALEKLENQAYDLVLMDIHMPRLDGLATTRLIRQRPALRRIPIIAMTANALPEDREKSLAAGMSDHLVKPINPTDLYRLLVSWGNPGIRPAMPPHTKDTAPAAWSPTFLATLETSPRLDVARALARLQGRRALYQHLVLDFIHDHSGTVEAMHTLQATGDTASLQLKVHSLRSAAAYIGAYEVSEACAALEHALIQGDDVPVTSVQPIISALEPLMAELSGLRQPQEEHAVMPLPDRHILVFMLERLLTLLEASDFEAEVLLPNLLRMCKGSTVEPMIRQLERWVDEVEFERAAIAVADLIQRLRAEVVQA</sequence>
<dbReference type="InterPro" id="IPR053159">
    <property type="entry name" value="Hybrid_Histidine_Kinase"/>
</dbReference>
<feature type="domain" description="Response regulatory" evidence="17">
    <location>
        <begin position="1882"/>
        <end position="1998"/>
    </location>
</feature>
<dbReference type="Gene3D" id="1.10.510.10">
    <property type="entry name" value="Transferase(Phosphotransferase) domain 1"/>
    <property type="match status" value="1"/>
</dbReference>
<dbReference type="Gene3D" id="1.20.120.160">
    <property type="entry name" value="HPT domain"/>
    <property type="match status" value="1"/>
</dbReference>
<feature type="modified residue" description="Phosphohistidine" evidence="13">
    <location>
        <position position="2083"/>
    </location>
</feature>
<dbReference type="PROSITE" id="PS50109">
    <property type="entry name" value="HIS_KIN"/>
    <property type="match status" value="1"/>
</dbReference>
<dbReference type="InterPro" id="IPR029016">
    <property type="entry name" value="GAF-like_dom_sf"/>
</dbReference>
<dbReference type="CDD" id="cd00082">
    <property type="entry name" value="HisKA"/>
    <property type="match status" value="1"/>
</dbReference>
<dbReference type="Pfam" id="PF25503">
    <property type="entry name" value="TPR_CHK1"/>
    <property type="match status" value="1"/>
</dbReference>
<evidence type="ECO:0000256" key="4">
    <source>
        <dbReference type="ARBA" id="ARBA00022553"/>
    </source>
</evidence>
<evidence type="ECO:0000313" key="20">
    <source>
        <dbReference type="Proteomes" id="UP000316905"/>
    </source>
</evidence>
<dbReference type="SMART" id="SM00065">
    <property type="entry name" value="GAF"/>
    <property type="match status" value="1"/>
</dbReference>
<dbReference type="InterPro" id="IPR004358">
    <property type="entry name" value="Sig_transdc_His_kin-like_C"/>
</dbReference>
<dbReference type="InterPro" id="IPR008207">
    <property type="entry name" value="Sig_transdc_His_kin_Hpt_dom"/>
</dbReference>
<keyword evidence="10" id="KW-1133">Transmembrane helix</keyword>
<dbReference type="PROSITE" id="PS50011">
    <property type="entry name" value="PROTEIN_KINASE_DOM"/>
    <property type="match status" value="1"/>
</dbReference>
<dbReference type="InterPro" id="IPR041664">
    <property type="entry name" value="AAA_16"/>
</dbReference>
<dbReference type="Pfam" id="PF00072">
    <property type="entry name" value="Response_reg"/>
    <property type="match status" value="2"/>
</dbReference>
<dbReference type="InterPro" id="IPR036641">
    <property type="entry name" value="HPT_dom_sf"/>
</dbReference>
<keyword evidence="20" id="KW-1185">Reference proteome</keyword>
<dbReference type="InterPro" id="IPR001789">
    <property type="entry name" value="Sig_transdc_resp-reg_receiver"/>
</dbReference>
<dbReference type="FunFam" id="1.10.287.130:FF:000004">
    <property type="entry name" value="Ethylene receptor 1"/>
    <property type="match status" value="1"/>
</dbReference>
<dbReference type="EMBL" id="VLKY01000011">
    <property type="protein sequence ID" value="TWI52505.1"/>
    <property type="molecule type" value="Genomic_DNA"/>
</dbReference>
<evidence type="ECO:0000259" key="15">
    <source>
        <dbReference type="PROSITE" id="PS50011"/>
    </source>
</evidence>
<dbReference type="SMART" id="SM00388">
    <property type="entry name" value="HisKA"/>
    <property type="match status" value="1"/>
</dbReference>
<dbReference type="SUPFAM" id="SSF55781">
    <property type="entry name" value="GAF domain-like"/>
    <property type="match status" value="1"/>
</dbReference>
<feature type="domain" description="Protein kinase" evidence="15">
    <location>
        <begin position="7"/>
        <end position="411"/>
    </location>
</feature>
<evidence type="ECO:0000256" key="12">
    <source>
        <dbReference type="ARBA" id="ARBA00023136"/>
    </source>
</evidence>
<evidence type="ECO:0000256" key="2">
    <source>
        <dbReference type="ARBA" id="ARBA00004370"/>
    </source>
</evidence>
<dbReference type="GO" id="GO:0016020">
    <property type="term" value="C:membrane"/>
    <property type="evidence" value="ECO:0007669"/>
    <property type="project" value="UniProtKB-SubCell"/>
</dbReference>
<dbReference type="InterPro" id="IPR005467">
    <property type="entry name" value="His_kinase_dom"/>
</dbReference>
<comment type="subcellular location">
    <subcellularLocation>
        <location evidence="2">Membrane</location>
    </subcellularLocation>
</comment>
<dbReference type="PRINTS" id="PR00344">
    <property type="entry name" value="BCTRLSENSOR"/>
</dbReference>
<keyword evidence="12" id="KW-0472">Membrane</keyword>
<evidence type="ECO:0000256" key="7">
    <source>
        <dbReference type="ARBA" id="ARBA00022741"/>
    </source>
</evidence>
<dbReference type="GO" id="GO:0005524">
    <property type="term" value="F:ATP binding"/>
    <property type="evidence" value="ECO:0007669"/>
    <property type="project" value="UniProtKB-KW"/>
</dbReference>
<evidence type="ECO:0000259" key="16">
    <source>
        <dbReference type="PROSITE" id="PS50109"/>
    </source>
</evidence>
<evidence type="ECO:0000256" key="9">
    <source>
        <dbReference type="ARBA" id="ARBA00022840"/>
    </source>
</evidence>
<dbReference type="InterPro" id="IPR036097">
    <property type="entry name" value="HisK_dim/P_sf"/>
</dbReference>
<dbReference type="Pfam" id="PF00512">
    <property type="entry name" value="HisKA"/>
    <property type="match status" value="1"/>
</dbReference>
<dbReference type="PROSITE" id="PS50894">
    <property type="entry name" value="HPT"/>
    <property type="match status" value="1"/>
</dbReference>
<dbReference type="EC" id="2.7.13.3" evidence="3"/>
<feature type="modified residue" description="4-aspartylphosphate" evidence="14">
    <location>
        <position position="1931"/>
    </location>
</feature>
<dbReference type="Gene3D" id="3.40.50.300">
    <property type="entry name" value="P-loop containing nucleotide triphosphate hydrolases"/>
    <property type="match status" value="1"/>
</dbReference>
<evidence type="ECO:0000256" key="11">
    <source>
        <dbReference type="ARBA" id="ARBA00023012"/>
    </source>
</evidence>
<dbReference type="CDD" id="cd14014">
    <property type="entry name" value="STKc_PknB_like"/>
    <property type="match status" value="1"/>
</dbReference>
<dbReference type="Pfam" id="PF13191">
    <property type="entry name" value="AAA_16"/>
    <property type="match status" value="1"/>
</dbReference>
<feature type="domain" description="Response regulatory" evidence="17">
    <location>
        <begin position="1745"/>
        <end position="1858"/>
    </location>
</feature>
<dbReference type="SUPFAM" id="SSF52540">
    <property type="entry name" value="P-loop containing nucleoside triphosphate hydrolases"/>
    <property type="match status" value="1"/>
</dbReference>
<feature type="domain" description="HPt" evidence="18">
    <location>
        <begin position="2044"/>
        <end position="2140"/>
    </location>
</feature>
<keyword evidence="5" id="KW-0808">Transferase</keyword>
<dbReference type="Pfam" id="PF01627">
    <property type="entry name" value="Hpt"/>
    <property type="match status" value="1"/>
</dbReference>
<keyword evidence="7" id="KW-0547">Nucleotide-binding</keyword>
<dbReference type="GO" id="GO:0000155">
    <property type="term" value="F:phosphorelay sensor kinase activity"/>
    <property type="evidence" value="ECO:0007669"/>
    <property type="project" value="InterPro"/>
</dbReference>
<dbReference type="Pfam" id="PF00069">
    <property type="entry name" value="Pkinase"/>
    <property type="match status" value="1"/>
</dbReference>
<dbReference type="SUPFAM" id="SSF55874">
    <property type="entry name" value="ATPase domain of HSP90 chaperone/DNA topoisomerase II/histidine kinase"/>
    <property type="match status" value="1"/>
</dbReference>
<evidence type="ECO:0000259" key="17">
    <source>
        <dbReference type="PROSITE" id="PS50110"/>
    </source>
</evidence>
<dbReference type="InterPro" id="IPR036890">
    <property type="entry name" value="HATPase_C_sf"/>
</dbReference>
<name>A0A562Q6W1_9PSED</name>
<dbReference type="PANTHER" id="PTHR43642">
    <property type="entry name" value="HYBRID SIGNAL TRANSDUCTION HISTIDINE KINASE G"/>
    <property type="match status" value="1"/>
</dbReference>
<comment type="caution">
    <text evidence="19">The sequence shown here is derived from an EMBL/GenBank/DDBJ whole genome shotgun (WGS) entry which is preliminary data.</text>
</comment>
<evidence type="ECO:0000256" key="10">
    <source>
        <dbReference type="ARBA" id="ARBA00022989"/>
    </source>
</evidence>
<evidence type="ECO:0000313" key="19">
    <source>
        <dbReference type="EMBL" id="TWI52505.1"/>
    </source>
</evidence>
<dbReference type="InterPro" id="IPR003594">
    <property type="entry name" value="HATPase_dom"/>
</dbReference>
<dbReference type="CDD" id="cd00156">
    <property type="entry name" value="REC"/>
    <property type="match status" value="1"/>
</dbReference>
<keyword evidence="11" id="KW-0902">Two-component regulatory system</keyword>
<dbReference type="Proteomes" id="UP000316905">
    <property type="component" value="Unassembled WGS sequence"/>
</dbReference>
<evidence type="ECO:0000256" key="5">
    <source>
        <dbReference type="ARBA" id="ARBA00022679"/>
    </source>
</evidence>
<dbReference type="Gene3D" id="3.30.565.10">
    <property type="entry name" value="Histidine kinase-like ATPase, C-terminal domain"/>
    <property type="match status" value="1"/>
</dbReference>
<dbReference type="CDD" id="cd16922">
    <property type="entry name" value="HATPase_EvgS-ArcB-TorS-like"/>
    <property type="match status" value="1"/>
</dbReference>
<dbReference type="CDD" id="cd17546">
    <property type="entry name" value="REC_hyHK_CKI1_RcsC-like"/>
    <property type="match status" value="1"/>
</dbReference>
<dbReference type="Pfam" id="PF01590">
    <property type="entry name" value="GAF"/>
    <property type="match status" value="1"/>
</dbReference>
<dbReference type="PROSITE" id="PS50110">
    <property type="entry name" value="RESPONSE_REGULATORY"/>
    <property type="match status" value="2"/>
</dbReference>
<dbReference type="InterPro" id="IPR003018">
    <property type="entry name" value="GAF"/>
</dbReference>
<comment type="catalytic activity">
    <reaction evidence="1">
        <text>ATP + protein L-histidine = ADP + protein N-phospho-L-histidine.</text>
        <dbReference type="EC" id="2.7.13.3"/>
    </reaction>
</comment>
<keyword evidence="9" id="KW-0067">ATP-binding</keyword>
<dbReference type="InterPro" id="IPR011006">
    <property type="entry name" value="CheY-like_superfamily"/>
</dbReference>
<evidence type="ECO:0000256" key="13">
    <source>
        <dbReference type="PROSITE-ProRule" id="PRU00110"/>
    </source>
</evidence>
<protein>
    <recommendedName>
        <fullName evidence="3">histidine kinase</fullName>
        <ecNumber evidence="3">2.7.13.3</ecNumber>
    </recommendedName>
</protein>
<evidence type="ECO:0000259" key="18">
    <source>
        <dbReference type="PROSITE" id="PS50894"/>
    </source>
</evidence>
<dbReference type="Gene3D" id="3.30.200.20">
    <property type="entry name" value="Phosphorylase Kinase, domain 1"/>
    <property type="match status" value="1"/>
</dbReference>
<evidence type="ECO:0000256" key="1">
    <source>
        <dbReference type="ARBA" id="ARBA00000085"/>
    </source>
</evidence>
<evidence type="ECO:0000256" key="3">
    <source>
        <dbReference type="ARBA" id="ARBA00012438"/>
    </source>
</evidence>
<gene>
    <name evidence="19" type="ORF">IQ22_03275</name>
</gene>
<dbReference type="SUPFAM" id="SSF52172">
    <property type="entry name" value="CheY-like"/>
    <property type="match status" value="2"/>
</dbReference>
<dbReference type="SUPFAM" id="SSF47226">
    <property type="entry name" value="Histidine-containing phosphotransfer domain, HPT domain"/>
    <property type="match status" value="1"/>
</dbReference>
<organism evidence="19 20">
    <name type="scientific">Pseudomonas duriflava</name>
    <dbReference type="NCBI Taxonomy" id="459528"/>
    <lineage>
        <taxon>Bacteria</taxon>
        <taxon>Pseudomonadati</taxon>
        <taxon>Pseudomonadota</taxon>
        <taxon>Gammaproteobacteria</taxon>
        <taxon>Pseudomonadales</taxon>
        <taxon>Pseudomonadaceae</taxon>
        <taxon>Pseudomonas</taxon>
    </lineage>
</organism>
<accession>A0A562Q6W1</accession>
<keyword evidence="6" id="KW-0812">Transmembrane</keyword>
<dbReference type="InterPro" id="IPR000719">
    <property type="entry name" value="Prot_kinase_dom"/>
</dbReference>
<dbReference type="PANTHER" id="PTHR43642:SF1">
    <property type="entry name" value="HYBRID SIGNAL TRANSDUCTION HISTIDINE KINASE G"/>
    <property type="match status" value="1"/>
</dbReference>
<dbReference type="SUPFAM" id="SSF47384">
    <property type="entry name" value="Homodimeric domain of signal transducing histidine kinase"/>
    <property type="match status" value="1"/>
</dbReference>
<dbReference type="SMART" id="SM00448">
    <property type="entry name" value="REC"/>
    <property type="match status" value="2"/>
</dbReference>
<dbReference type="InterPro" id="IPR003661">
    <property type="entry name" value="HisK_dim/P_dom"/>
</dbReference>
<dbReference type="Gene3D" id="1.10.287.130">
    <property type="match status" value="1"/>
</dbReference>
<dbReference type="Gene3D" id="3.40.50.2300">
    <property type="match status" value="2"/>
</dbReference>
<proteinExistence type="predicted"/>
<evidence type="ECO:0000256" key="6">
    <source>
        <dbReference type="ARBA" id="ARBA00022692"/>
    </source>
</evidence>
<dbReference type="RefSeq" id="WP_244309203.1">
    <property type="nucleotide sequence ID" value="NZ_VLKY01000011.1"/>
</dbReference>
<keyword evidence="8" id="KW-0418">Kinase</keyword>
<evidence type="ECO:0000256" key="14">
    <source>
        <dbReference type="PROSITE-ProRule" id="PRU00169"/>
    </source>
</evidence>
<dbReference type="SUPFAM" id="SSF56112">
    <property type="entry name" value="Protein kinase-like (PK-like)"/>
    <property type="match status" value="1"/>
</dbReference>
<dbReference type="SMART" id="SM00387">
    <property type="entry name" value="HATPase_c"/>
    <property type="match status" value="1"/>
</dbReference>
<feature type="domain" description="Histidine kinase" evidence="16">
    <location>
        <begin position="1507"/>
        <end position="1728"/>
    </location>
</feature>
<dbReference type="FunFam" id="3.30.565.10:FF:000010">
    <property type="entry name" value="Sensor histidine kinase RcsC"/>
    <property type="match status" value="1"/>
</dbReference>
<dbReference type="InterPro" id="IPR027417">
    <property type="entry name" value="P-loop_NTPase"/>
</dbReference>
<reference evidence="19 20" key="1">
    <citation type="journal article" date="2015" name="Stand. Genomic Sci.">
        <title>Genomic Encyclopedia of Bacterial and Archaeal Type Strains, Phase III: the genomes of soil and plant-associated and newly described type strains.</title>
        <authorList>
            <person name="Whitman W.B."/>
            <person name="Woyke T."/>
            <person name="Klenk H.P."/>
            <person name="Zhou Y."/>
            <person name="Lilburn T.G."/>
            <person name="Beck B.J."/>
            <person name="De Vos P."/>
            <person name="Vandamme P."/>
            <person name="Eisen J.A."/>
            <person name="Garrity G."/>
            <person name="Hugenholtz P."/>
            <person name="Kyrpides N.C."/>
        </authorList>
    </citation>
    <scope>NUCLEOTIDE SEQUENCE [LARGE SCALE GENOMIC DNA]</scope>
    <source>
        <strain evidence="19 20">CGMCC 1.6858</strain>
    </source>
</reference>
<dbReference type="Gene3D" id="3.30.450.40">
    <property type="match status" value="1"/>
</dbReference>